<dbReference type="InterPro" id="IPR050493">
    <property type="entry name" value="FAD-dep_Monooxygenase_BioMet"/>
</dbReference>
<evidence type="ECO:0000256" key="1">
    <source>
        <dbReference type="ARBA" id="ARBA00007992"/>
    </source>
</evidence>
<name>A0ABR0ESS9_ZASCE</name>
<dbReference type="EMBL" id="JAXOVC010000003">
    <property type="protein sequence ID" value="KAK4504148.1"/>
    <property type="molecule type" value="Genomic_DNA"/>
</dbReference>
<dbReference type="PANTHER" id="PTHR13789">
    <property type="entry name" value="MONOOXYGENASE"/>
    <property type="match status" value="1"/>
</dbReference>
<evidence type="ECO:0000313" key="6">
    <source>
        <dbReference type="Proteomes" id="UP001305779"/>
    </source>
</evidence>
<feature type="region of interest" description="Disordered" evidence="4">
    <location>
        <begin position="203"/>
        <end position="237"/>
    </location>
</feature>
<sequence>MKIAIIGAGISGLSQYLFFRKLGLTDDQSVVLYEACQIRPERSTDESNIETYNASVIGASIGLSSTGLKVLKRLDPDLYDEILQSGHVITSWKLSSARGWTLAEVPAGGEDEMTVMIGRDAFRRILRKRVPEEVTRQSKVFEVELTGDAYSAELVFEDLSKEWFDLIVFADGIWLVGRRAIFGGQGKDEHEYSPHYEYVPTHVPIPTEASTDGSSEVSSEPGASSQARCSGTFLTVK</sequence>
<accession>A0ABR0ESS9</accession>
<dbReference type="InterPro" id="IPR036188">
    <property type="entry name" value="FAD/NAD-bd_sf"/>
</dbReference>
<reference evidence="5 6" key="1">
    <citation type="journal article" date="2023" name="G3 (Bethesda)">
        <title>A chromosome-level genome assembly of Zasmidium syzygii isolated from banana leaves.</title>
        <authorList>
            <person name="van Westerhoven A.C."/>
            <person name="Mehrabi R."/>
            <person name="Talebi R."/>
            <person name="Steentjes M.B.F."/>
            <person name="Corcolon B."/>
            <person name="Chong P.A."/>
            <person name="Kema G.H.J."/>
            <person name="Seidl M.F."/>
        </authorList>
    </citation>
    <scope>NUCLEOTIDE SEQUENCE [LARGE SCALE GENOMIC DNA]</scope>
    <source>
        <strain evidence="5 6">P124</strain>
    </source>
</reference>
<gene>
    <name evidence="5" type="ORF">PRZ48_005064</name>
</gene>
<comment type="caution">
    <text evidence="5">The sequence shown here is derived from an EMBL/GenBank/DDBJ whole genome shotgun (WGS) entry which is preliminary data.</text>
</comment>
<proteinExistence type="inferred from homology"/>
<evidence type="ECO:0000256" key="2">
    <source>
        <dbReference type="ARBA" id="ARBA00023002"/>
    </source>
</evidence>
<keyword evidence="6" id="KW-1185">Reference proteome</keyword>
<comment type="similarity">
    <text evidence="1">Belongs to the paxM FAD-dependent monooxygenase family.</text>
</comment>
<dbReference type="Proteomes" id="UP001305779">
    <property type="component" value="Unassembled WGS sequence"/>
</dbReference>
<evidence type="ECO:0008006" key="7">
    <source>
        <dbReference type="Google" id="ProtNLM"/>
    </source>
</evidence>
<evidence type="ECO:0000256" key="3">
    <source>
        <dbReference type="ARBA" id="ARBA00023033"/>
    </source>
</evidence>
<feature type="compositionally biased region" description="Low complexity" evidence="4">
    <location>
        <begin position="213"/>
        <end position="225"/>
    </location>
</feature>
<protein>
    <recommendedName>
        <fullName evidence="7">FAD-binding domain-containing protein</fullName>
    </recommendedName>
</protein>
<dbReference type="SUPFAM" id="SSF51905">
    <property type="entry name" value="FAD/NAD(P)-binding domain"/>
    <property type="match status" value="1"/>
</dbReference>
<dbReference type="PANTHER" id="PTHR13789:SF309">
    <property type="entry name" value="PUTATIVE (AFU_ORTHOLOGUE AFUA_6G14510)-RELATED"/>
    <property type="match status" value="1"/>
</dbReference>
<feature type="compositionally biased region" description="Polar residues" evidence="4">
    <location>
        <begin position="226"/>
        <end position="237"/>
    </location>
</feature>
<dbReference type="Gene3D" id="3.50.50.60">
    <property type="entry name" value="FAD/NAD(P)-binding domain"/>
    <property type="match status" value="1"/>
</dbReference>
<organism evidence="5 6">
    <name type="scientific">Zasmidium cellare</name>
    <name type="common">Wine cellar mold</name>
    <name type="synonym">Racodium cellare</name>
    <dbReference type="NCBI Taxonomy" id="395010"/>
    <lineage>
        <taxon>Eukaryota</taxon>
        <taxon>Fungi</taxon>
        <taxon>Dikarya</taxon>
        <taxon>Ascomycota</taxon>
        <taxon>Pezizomycotina</taxon>
        <taxon>Dothideomycetes</taxon>
        <taxon>Dothideomycetidae</taxon>
        <taxon>Mycosphaerellales</taxon>
        <taxon>Mycosphaerellaceae</taxon>
        <taxon>Zasmidium</taxon>
    </lineage>
</organism>
<keyword evidence="2" id="KW-0560">Oxidoreductase</keyword>
<keyword evidence="3" id="KW-0503">Monooxygenase</keyword>
<evidence type="ECO:0000256" key="4">
    <source>
        <dbReference type="SAM" id="MobiDB-lite"/>
    </source>
</evidence>
<evidence type="ECO:0000313" key="5">
    <source>
        <dbReference type="EMBL" id="KAK4504148.1"/>
    </source>
</evidence>